<protein>
    <submittedName>
        <fullName evidence="2">Uncharacterized protein</fullName>
    </submittedName>
</protein>
<keyword evidence="1" id="KW-1133">Transmembrane helix</keyword>
<keyword evidence="1" id="KW-0472">Membrane</keyword>
<organism evidence="2 3">
    <name type="scientific">Nitrobacter hamburgensis (strain DSM 10229 / NCIMB 13809 / X14)</name>
    <dbReference type="NCBI Taxonomy" id="323097"/>
    <lineage>
        <taxon>Bacteria</taxon>
        <taxon>Pseudomonadati</taxon>
        <taxon>Pseudomonadota</taxon>
        <taxon>Alphaproteobacteria</taxon>
        <taxon>Hyphomicrobiales</taxon>
        <taxon>Nitrobacteraceae</taxon>
        <taxon>Nitrobacter</taxon>
    </lineage>
</organism>
<evidence type="ECO:0000313" key="3">
    <source>
        <dbReference type="Proteomes" id="UP000001953"/>
    </source>
</evidence>
<keyword evidence="3" id="KW-1185">Reference proteome</keyword>
<accession>Q1QGS4</accession>
<dbReference type="AlphaFoldDB" id="Q1QGS4"/>
<sequence>MLAELGTSALRSGYRMRSRKWWIQIASRKPRSEHGRPDGARGGILCSVGVIMGLIVAVLAGLKLWFMKQRSVFAFWFTVSKQIRTSRSMPAA</sequence>
<gene>
    <name evidence="2" type="ordered locus">Nham_3875</name>
</gene>
<dbReference type="Proteomes" id="UP000001953">
    <property type="component" value="Chromosome"/>
</dbReference>
<dbReference type="HOGENOM" id="CLU_2410246_0_0_5"/>
<proteinExistence type="predicted"/>
<feature type="transmembrane region" description="Helical" evidence="1">
    <location>
        <begin position="42"/>
        <end position="66"/>
    </location>
</feature>
<dbReference type="EMBL" id="CP000319">
    <property type="protein sequence ID" value="ABE64573.1"/>
    <property type="molecule type" value="Genomic_DNA"/>
</dbReference>
<evidence type="ECO:0000313" key="2">
    <source>
        <dbReference type="EMBL" id="ABE64573.1"/>
    </source>
</evidence>
<dbReference type="KEGG" id="nha:Nham_3875"/>
<keyword evidence="1" id="KW-0812">Transmembrane</keyword>
<evidence type="ECO:0000256" key="1">
    <source>
        <dbReference type="SAM" id="Phobius"/>
    </source>
</evidence>
<name>Q1QGS4_NITHX</name>
<reference evidence="2 3" key="1">
    <citation type="submission" date="2006-03" db="EMBL/GenBank/DDBJ databases">
        <title>Complete sequence of chromosome of Nitrobacter hamburgensis X14.</title>
        <authorList>
            <consortium name="US DOE Joint Genome Institute"/>
            <person name="Copeland A."/>
            <person name="Lucas S."/>
            <person name="Lapidus A."/>
            <person name="Barry K."/>
            <person name="Detter J.C."/>
            <person name="Glavina del Rio T."/>
            <person name="Hammon N."/>
            <person name="Israni S."/>
            <person name="Dalin E."/>
            <person name="Tice H."/>
            <person name="Pitluck S."/>
            <person name="Chain P."/>
            <person name="Malfatti S."/>
            <person name="Shin M."/>
            <person name="Vergez L."/>
            <person name="Schmutz J."/>
            <person name="Larimer F."/>
            <person name="Land M."/>
            <person name="Hauser L."/>
            <person name="Kyrpides N."/>
            <person name="Ivanova N."/>
            <person name="Ward B."/>
            <person name="Arp D."/>
            <person name="Klotz M."/>
            <person name="Stein L."/>
            <person name="O'Mullan G."/>
            <person name="Starkenburg S."/>
            <person name="Sayavedra L."/>
            <person name="Poret-Peterson A.T."/>
            <person name="Gentry M.E."/>
            <person name="Bruce D."/>
            <person name="Richardson P."/>
        </authorList>
    </citation>
    <scope>NUCLEOTIDE SEQUENCE [LARGE SCALE GENOMIC DNA]</scope>
    <source>
        <strain evidence="3">DSM 10229 / NCIMB 13809 / X14</strain>
    </source>
</reference>